<accession>A0A8H7BNY7</accession>
<evidence type="ECO:0000256" key="1">
    <source>
        <dbReference type="ARBA" id="ARBA00004123"/>
    </source>
</evidence>
<dbReference type="GO" id="GO:0046872">
    <property type="term" value="F:metal ion binding"/>
    <property type="evidence" value="ECO:0007669"/>
    <property type="project" value="UniProtKB-KW"/>
</dbReference>
<dbReference type="OrthoDB" id="1667110at2759"/>
<keyword evidence="2" id="KW-0479">Metal-binding</keyword>
<dbReference type="InterPro" id="IPR003347">
    <property type="entry name" value="JmjC_dom"/>
</dbReference>
<comment type="caution">
    <text evidence="5">The sequence shown here is derived from an EMBL/GenBank/DDBJ whole genome shotgun (WGS) entry which is preliminary data.</text>
</comment>
<evidence type="ECO:0000313" key="6">
    <source>
        <dbReference type="Proteomes" id="UP000605846"/>
    </source>
</evidence>
<dbReference type="EMBL" id="JABAYA010000095">
    <property type="protein sequence ID" value="KAF7725526.1"/>
    <property type="molecule type" value="Genomic_DNA"/>
</dbReference>
<protein>
    <recommendedName>
        <fullName evidence="4">JmjC domain-containing protein</fullName>
    </recommendedName>
</protein>
<dbReference type="PROSITE" id="PS51184">
    <property type="entry name" value="JMJC"/>
    <property type="match status" value="1"/>
</dbReference>
<dbReference type="GO" id="GO:0032454">
    <property type="term" value="F:histone H3K9 demethylase activity"/>
    <property type="evidence" value="ECO:0007669"/>
    <property type="project" value="InterPro"/>
</dbReference>
<keyword evidence="6" id="KW-1185">Reference proteome</keyword>
<dbReference type="GO" id="GO:0003712">
    <property type="term" value="F:transcription coregulator activity"/>
    <property type="evidence" value="ECO:0007669"/>
    <property type="project" value="TreeGrafter"/>
</dbReference>
<name>A0A8H7BNY7_9FUNG</name>
<dbReference type="PANTHER" id="PTHR12549:SF38">
    <property type="entry name" value="JMJC DOMAIN-CONTAINING HISTONE DEMETHYLASE 2, ISOFORM A"/>
    <property type="match status" value="1"/>
</dbReference>
<proteinExistence type="predicted"/>
<dbReference type="SUPFAM" id="SSF51197">
    <property type="entry name" value="Clavaminate synthase-like"/>
    <property type="match status" value="1"/>
</dbReference>
<dbReference type="GO" id="GO:0000118">
    <property type="term" value="C:histone deacetylase complex"/>
    <property type="evidence" value="ECO:0007669"/>
    <property type="project" value="TreeGrafter"/>
</dbReference>
<dbReference type="GO" id="GO:0000785">
    <property type="term" value="C:chromatin"/>
    <property type="evidence" value="ECO:0007669"/>
    <property type="project" value="TreeGrafter"/>
</dbReference>
<dbReference type="Gene3D" id="2.60.120.650">
    <property type="entry name" value="Cupin"/>
    <property type="match status" value="1"/>
</dbReference>
<organism evidence="5 6">
    <name type="scientific">Apophysomyces ossiformis</name>
    <dbReference type="NCBI Taxonomy" id="679940"/>
    <lineage>
        <taxon>Eukaryota</taxon>
        <taxon>Fungi</taxon>
        <taxon>Fungi incertae sedis</taxon>
        <taxon>Mucoromycota</taxon>
        <taxon>Mucoromycotina</taxon>
        <taxon>Mucoromycetes</taxon>
        <taxon>Mucorales</taxon>
        <taxon>Mucorineae</taxon>
        <taxon>Mucoraceae</taxon>
        <taxon>Apophysomyces</taxon>
    </lineage>
</organism>
<dbReference type="AlphaFoldDB" id="A0A8H7BNY7"/>
<dbReference type="SMART" id="SM00558">
    <property type="entry name" value="JmjC"/>
    <property type="match status" value="1"/>
</dbReference>
<evidence type="ECO:0000259" key="4">
    <source>
        <dbReference type="PROSITE" id="PS51184"/>
    </source>
</evidence>
<dbReference type="GO" id="GO:0031490">
    <property type="term" value="F:chromatin DNA binding"/>
    <property type="evidence" value="ECO:0007669"/>
    <property type="project" value="TreeGrafter"/>
</dbReference>
<dbReference type="PANTHER" id="PTHR12549">
    <property type="entry name" value="JMJC DOMAIN-CONTAINING HISTONE DEMETHYLATION PROTEIN"/>
    <property type="match status" value="1"/>
</dbReference>
<keyword evidence="3" id="KW-0539">Nucleus</keyword>
<evidence type="ECO:0000256" key="2">
    <source>
        <dbReference type="ARBA" id="ARBA00022723"/>
    </source>
</evidence>
<evidence type="ECO:0000256" key="3">
    <source>
        <dbReference type="ARBA" id="ARBA00023242"/>
    </source>
</evidence>
<sequence>MAKLSAKSKAQNESKAKIKVKSENVMKNKIATVVPIVAPQAVQQNLLSPPESLALQNKTCLNSTYKSFLNRCRACVAKKNDICRFRDLRAFEEVGKELKYGPYFVSTTESDNIRKRTRGISAKSQSYRNYLRKTIRNAFVKMVLEDMNLASQCGQTLTRRPAFSDIRHVCDLCLTSIFNLYWMCGVCGLDLCPACYQEDWSGRNLKLKTCTYRRAHTREHMIPIVKYDRKTIDQLYTEAMNLDNTDKIEPTDDHLQHCFDSCSLPENATASMDEQQSSTYREELCDSSKLPQGTTAMKPCVYPTNNDASFQDPVIEISKECHKISSPKPKPGLLTTSPASDKECIEEVTTNLLKDVLNLDVNQVTLEIFQKHWALGKPVVVQNLTKIRKKLWTPEYFQRNYGNQFIEVTDCHTGDVEETTVGQFFNGFADHTKRPGYNPKEKNCRVLKIKVSEGLDWPPKADFKTEFPELYRNFMHMLPIPEYCTSKGYFNLSNRLPKEYVPPDLGPKMFIAYGSTKDGRDYGTTKLHCDMADAVNVMCYAHIVDTKASATWDIYPSESLSILREFAAKIAKERGFQVQHPIHSQWIYLDDELQDRLWQEYGIKSWRVHQNVGDAVFIPAGCAHQVANNHSAIKCAYDFISPECVERAGIITKEFSQVPREDALQLNNTLLFAWTSSNA</sequence>
<evidence type="ECO:0000313" key="5">
    <source>
        <dbReference type="EMBL" id="KAF7725526.1"/>
    </source>
</evidence>
<dbReference type="Pfam" id="PF02373">
    <property type="entry name" value="JmjC"/>
    <property type="match status" value="1"/>
</dbReference>
<gene>
    <name evidence="5" type="ORF">EC973_009556</name>
</gene>
<feature type="domain" description="JmjC" evidence="4">
    <location>
        <begin position="485"/>
        <end position="656"/>
    </location>
</feature>
<comment type="subcellular location">
    <subcellularLocation>
        <location evidence="1">Nucleus</location>
    </subcellularLocation>
</comment>
<dbReference type="Proteomes" id="UP000605846">
    <property type="component" value="Unassembled WGS sequence"/>
</dbReference>
<dbReference type="InterPro" id="IPR045109">
    <property type="entry name" value="LSDs-like"/>
</dbReference>
<dbReference type="GO" id="GO:0006357">
    <property type="term" value="P:regulation of transcription by RNA polymerase II"/>
    <property type="evidence" value="ECO:0007669"/>
    <property type="project" value="TreeGrafter"/>
</dbReference>
<reference evidence="5" key="1">
    <citation type="submission" date="2020-01" db="EMBL/GenBank/DDBJ databases">
        <title>Genome Sequencing of Three Apophysomyces-Like Fungal Strains Confirms a Novel Fungal Genus in the Mucoromycota with divergent Burkholderia-like Endosymbiotic Bacteria.</title>
        <authorList>
            <person name="Stajich J.E."/>
            <person name="Macias A.M."/>
            <person name="Carter-House D."/>
            <person name="Lovett B."/>
            <person name="Kasson L.R."/>
            <person name="Berry K."/>
            <person name="Grigoriev I."/>
            <person name="Chang Y."/>
            <person name="Spatafora J."/>
            <person name="Kasson M.T."/>
        </authorList>
    </citation>
    <scope>NUCLEOTIDE SEQUENCE</scope>
    <source>
        <strain evidence="5">NRRL A-21654</strain>
    </source>
</reference>